<dbReference type="PANTHER" id="PTHR43080:SF2">
    <property type="entry name" value="CBS DOMAIN-CONTAINING PROTEIN"/>
    <property type="match status" value="1"/>
</dbReference>
<evidence type="ECO:0000313" key="6">
    <source>
        <dbReference type="Proteomes" id="UP000295536"/>
    </source>
</evidence>
<dbReference type="GO" id="GO:0016853">
    <property type="term" value="F:isomerase activity"/>
    <property type="evidence" value="ECO:0007669"/>
    <property type="project" value="UniProtKB-KW"/>
</dbReference>
<feature type="domain" description="CBS" evidence="3">
    <location>
        <begin position="110"/>
        <end position="166"/>
    </location>
</feature>
<name>A0A4V2UVJ6_9BURK</name>
<accession>A0A4V2UVJ6</accession>
<proteinExistence type="predicted"/>
<evidence type="ECO:0000256" key="2">
    <source>
        <dbReference type="PROSITE-ProRule" id="PRU00703"/>
    </source>
</evidence>
<dbReference type="Proteomes" id="UP000295536">
    <property type="component" value="Unassembled WGS sequence"/>
</dbReference>
<evidence type="ECO:0000256" key="1">
    <source>
        <dbReference type="ARBA" id="ARBA00023122"/>
    </source>
</evidence>
<dbReference type="Pfam" id="PF03445">
    <property type="entry name" value="DUF294"/>
    <property type="match status" value="1"/>
</dbReference>
<dbReference type="AlphaFoldDB" id="A0A4V2UVJ6"/>
<gene>
    <name evidence="4" type="ORF">EDC36_11344</name>
    <name evidence="5" type="ORF">Tigna_01744</name>
</gene>
<dbReference type="InterPro" id="IPR000644">
    <property type="entry name" value="CBS_dom"/>
</dbReference>
<dbReference type="SUPFAM" id="SSF54631">
    <property type="entry name" value="CBS-domain pair"/>
    <property type="match status" value="1"/>
</dbReference>
<dbReference type="Proteomes" id="UP000315577">
    <property type="component" value="Unassembled WGS sequence"/>
</dbReference>
<protein>
    <submittedName>
        <fullName evidence="4">CBS domain-containing protein</fullName>
    </submittedName>
    <submittedName>
        <fullName evidence="5">KpsF: sugar isomerase, KpsF/GutQ family</fullName>
    </submittedName>
</protein>
<dbReference type="Pfam" id="PF10335">
    <property type="entry name" value="DUF294_C"/>
    <property type="match status" value="1"/>
</dbReference>
<evidence type="ECO:0000313" key="5">
    <source>
        <dbReference type="EMBL" id="TSE21107.1"/>
    </source>
</evidence>
<reference evidence="4 6" key="1">
    <citation type="submission" date="2019-03" db="EMBL/GenBank/DDBJ databases">
        <title>Genomic Encyclopedia of Type Strains, Phase IV (KMG-IV): sequencing the most valuable type-strain genomes for metagenomic binning, comparative biology and taxonomic classification.</title>
        <authorList>
            <person name="Goeker M."/>
        </authorList>
    </citation>
    <scope>NUCLEOTIDE SEQUENCE [LARGE SCALE GENOMIC DNA]</scope>
    <source>
        <strain evidence="4 6">DSM 12034</strain>
    </source>
</reference>
<reference evidence="5 7" key="2">
    <citation type="submission" date="2019-07" db="EMBL/GenBank/DDBJ databases">
        <title>Tepidimonas ignava SPS-1037 draft genome.</title>
        <authorList>
            <person name="Da Costa M.S."/>
            <person name="Froufe H.J.C."/>
            <person name="Egas C."/>
            <person name="Albuquerque L."/>
        </authorList>
    </citation>
    <scope>NUCLEOTIDE SEQUENCE [LARGE SCALE GENOMIC DNA]</scope>
    <source>
        <strain evidence="5 7">SPS-1037</strain>
    </source>
</reference>
<dbReference type="InterPro" id="IPR051257">
    <property type="entry name" value="Diverse_CBS-Domain"/>
</dbReference>
<dbReference type="InterPro" id="IPR018821">
    <property type="entry name" value="DUF294_put_nucleoTrafse_sb-bd"/>
</dbReference>
<dbReference type="InterPro" id="IPR046342">
    <property type="entry name" value="CBS_dom_sf"/>
</dbReference>
<evidence type="ECO:0000313" key="7">
    <source>
        <dbReference type="Proteomes" id="UP000315577"/>
    </source>
</evidence>
<dbReference type="PROSITE" id="PS51371">
    <property type="entry name" value="CBS"/>
    <property type="match status" value="2"/>
</dbReference>
<dbReference type="EMBL" id="VJNC01000011">
    <property type="protein sequence ID" value="TSE21107.1"/>
    <property type="molecule type" value="Genomic_DNA"/>
</dbReference>
<dbReference type="PANTHER" id="PTHR43080">
    <property type="entry name" value="CBS DOMAIN-CONTAINING PROTEIN CBSX3, MITOCHONDRIAL"/>
    <property type="match status" value="1"/>
</dbReference>
<dbReference type="CDD" id="cd05401">
    <property type="entry name" value="NT_GlnE_GlnD_like"/>
    <property type="match status" value="1"/>
</dbReference>
<keyword evidence="5" id="KW-0413">Isomerase</keyword>
<comment type="caution">
    <text evidence="4">The sequence shown here is derived from an EMBL/GenBank/DDBJ whole genome shotgun (WGS) entry which is preliminary data.</text>
</comment>
<keyword evidence="7" id="KW-1185">Reference proteome</keyword>
<organism evidence="4 6">
    <name type="scientific">Tepidimonas ignava</name>
    <dbReference type="NCBI Taxonomy" id="114249"/>
    <lineage>
        <taxon>Bacteria</taxon>
        <taxon>Pseudomonadati</taxon>
        <taxon>Pseudomonadota</taxon>
        <taxon>Betaproteobacteria</taxon>
        <taxon>Burkholderiales</taxon>
        <taxon>Tepidimonas</taxon>
    </lineage>
</organism>
<keyword evidence="1 2" id="KW-0129">CBS domain</keyword>
<dbReference type="Pfam" id="PF00571">
    <property type="entry name" value="CBS"/>
    <property type="match status" value="2"/>
</dbReference>
<evidence type="ECO:0000259" key="3">
    <source>
        <dbReference type="PROSITE" id="PS51371"/>
    </source>
</evidence>
<dbReference type="SMART" id="SM00116">
    <property type="entry name" value="CBS"/>
    <property type="match status" value="2"/>
</dbReference>
<dbReference type="RefSeq" id="WP_165902855.1">
    <property type="nucleotide sequence ID" value="NZ_DAIPFN010000014.1"/>
</dbReference>
<sequence length="503" mass="55771">MKEARSAVHAPPREEWQAAQRLVQAEWAAQGAWGPPLELPLGELPLRTPVALPADAPVRQALRVMSEQRVGSVLVLGSQGELQGIFTRHDVLERVALPGSDPQQPLATVMTQPVHALTTSDTVHDAAVLMSRHRIRHVPVLQGGRVVSVVSERDVFALHHLSVRHVGHTIAAAQSLPDFQHAAAQIRQYARHLMAQGVQARSLTALIVRLNDQLTQRMIERTLAEHGLDPREMAWLALGSEGRGEQTLATDQDNALIFAVPDGGDPEHVRQRWLGWARRVNEWLDACGYPLCKGGIMAGQAACCLTLEEWRQRFARWIDSGGPQELLRASVFFDLRALAGREDWAEALRADVLARTQASPRFIRQLAAAHLEHRVPLTWWGGVRTRHEGGGRWIDLKLQGTALLVEAARVLALAHGVAATGTPERLRAAGRARRVPEAEVDGWVAAFDYLQTLRLVQQLRADTPGHPNRLDVRRLNALELRMLKAALAAIRGLQQRLQLDYLR</sequence>
<dbReference type="EMBL" id="SMAH01000013">
    <property type="protein sequence ID" value="TCS96087.1"/>
    <property type="molecule type" value="Genomic_DNA"/>
</dbReference>
<dbReference type="Gene3D" id="3.10.580.10">
    <property type="entry name" value="CBS-domain"/>
    <property type="match status" value="1"/>
</dbReference>
<evidence type="ECO:0000313" key="4">
    <source>
        <dbReference type="EMBL" id="TCS96087.1"/>
    </source>
</evidence>
<dbReference type="InterPro" id="IPR005105">
    <property type="entry name" value="GlnD_Uridyltrans_N"/>
</dbReference>
<dbReference type="GO" id="GO:0008773">
    <property type="term" value="F:[protein-PII] uridylyltransferase activity"/>
    <property type="evidence" value="ECO:0007669"/>
    <property type="project" value="InterPro"/>
</dbReference>
<feature type="domain" description="CBS" evidence="3">
    <location>
        <begin position="45"/>
        <end position="106"/>
    </location>
</feature>